<dbReference type="AlphaFoldDB" id="A0A9P9WC96"/>
<dbReference type="SMART" id="SM00974">
    <property type="entry name" value="T5orf172"/>
    <property type="match status" value="1"/>
</dbReference>
<evidence type="ECO:0000259" key="2">
    <source>
        <dbReference type="SMART" id="SM00974"/>
    </source>
</evidence>
<dbReference type="EMBL" id="JAFIMR010000044">
    <property type="protein sequence ID" value="KAI1856411.1"/>
    <property type="molecule type" value="Genomic_DNA"/>
</dbReference>
<feature type="domain" description="Bacteriophage T5 Orf172 DNA-binding" evidence="2">
    <location>
        <begin position="299"/>
        <end position="388"/>
    </location>
</feature>
<protein>
    <recommendedName>
        <fullName evidence="2">Bacteriophage T5 Orf172 DNA-binding domain-containing protein</fullName>
    </recommendedName>
</protein>
<comment type="caution">
    <text evidence="3">The sequence shown here is derived from an EMBL/GenBank/DDBJ whole genome shotgun (WGS) entry which is preliminary data.</text>
</comment>
<feature type="region of interest" description="Disordered" evidence="1">
    <location>
        <begin position="181"/>
        <end position="227"/>
    </location>
</feature>
<feature type="region of interest" description="Disordered" evidence="1">
    <location>
        <begin position="118"/>
        <end position="147"/>
    </location>
</feature>
<evidence type="ECO:0000313" key="4">
    <source>
        <dbReference type="Proteomes" id="UP000829685"/>
    </source>
</evidence>
<evidence type="ECO:0000256" key="1">
    <source>
        <dbReference type="SAM" id="MobiDB-lite"/>
    </source>
</evidence>
<feature type="region of interest" description="Disordered" evidence="1">
    <location>
        <begin position="442"/>
        <end position="466"/>
    </location>
</feature>
<sequence>MAATNGEPEVRDVLLSLVFASRNTRSLTDIDKCLGLNGNHEPCGNPNGKERKARATAEYNLLLGKQVPLDEEAVVSIEKFLNATHCRYHVGKPLARLRQWMLNERVDDIAACSGEGTDYEIPSASQNHTTTAVDKKPGSPGSKTNQQVLPVDLDSHVDQYSEGEAVSEYFSDLTISPGQESNISFNSASPASTTLTTPDTTPISLRDLPILDQPGSRPETPCPMPKSKDVIITEQDLEQDDEAKELLVQEDRKGVEMRDNMIRRIKTQKRGKLPLLIGIMHDWTPLDHEVGLVYVYKHDKQAGLIKIGWTRHSSTQRYSQSGNCYAVNSKPYWESPTSFVGAYRVEQLTQKQLQEWNVDKDGCANCKKRHREWFRYDADEATKLIQVWTEFVTGDYYDRGSDSDGKKFGWLSQTGREFMDRLCNVNPDTIIQHMQAESIGASVVGQRGRDNESATRQTTSEPEPVSRQDIIVESIPENDESRDEICGESAAFLSQEKTKRQGKTWHIKQAAKTRLHSAMDAVPESLRRGLASTMDRFRESNQKSPPQLPPGSEETMQSFYARYYANEIRELEELLSRNVQGRRSKPSVWPQWLKRR</sequence>
<evidence type="ECO:0000313" key="3">
    <source>
        <dbReference type="EMBL" id="KAI1856411.1"/>
    </source>
</evidence>
<reference evidence="3" key="1">
    <citation type="submission" date="2021-03" db="EMBL/GenBank/DDBJ databases">
        <title>Revisited historic fungal species revealed as producer of novel bioactive compounds through whole genome sequencing and comparative genomics.</title>
        <authorList>
            <person name="Vignolle G.A."/>
            <person name="Hochenegger N."/>
            <person name="Mach R.L."/>
            <person name="Mach-Aigner A.R."/>
            <person name="Javad Rahimi M."/>
            <person name="Salim K.A."/>
            <person name="Chan C.M."/>
            <person name="Lim L.B.L."/>
            <person name="Cai F."/>
            <person name="Druzhinina I.S."/>
            <person name="U'Ren J.M."/>
            <person name="Derntl C."/>
        </authorList>
    </citation>
    <scope>NUCLEOTIDE SEQUENCE</scope>
    <source>
        <strain evidence="3">TUCIM 5799</strain>
    </source>
</reference>
<name>A0A9P9WC96_9PEZI</name>
<feature type="compositionally biased region" description="Polar residues" evidence="1">
    <location>
        <begin position="123"/>
        <end position="132"/>
    </location>
</feature>
<dbReference type="Proteomes" id="UP000829685">
    <property type="component" value="Unassembled WGS sequence"/>
</dbReference>
<proteinExistence type="predicted"/>
<organism evidence="3 4">
    <name type="scientific">Neoarthrinium moseri</name>
    <dbReference type="NCBI Taxonomy" id="1658444"/>
    <lineage>
        <taxon>Eukaryota</taxon>
        <taxon>Fungi</taxon>
        <taxon>Dikarya</taxon>
        <taxon>Ascomycota</taxon>
        <taxon>Pezizomycotina</taxon>
        <taxon>Sordariomycetes</taxon>
        <taxon>Xylariomycetidae</taxon>
        <taxon>Amphisphaeriales</taxon>
        <taxon>Apiosporaceae</taxon>
        <taxon>Neoarthrinium</taxon>
    </lineage>
</organism>
<gene>
    <name evidence="3" type="ORF">JX265_011658</name>
</gene>
<dbReference type="Pfam" id="PF10544">
    <property type="entry name" value="T5orf172"/>
    <property type="match status" value="1"/>
</dbReference>
<accession>A0A9P9WC96</accession>
<dbReference type="InterPro" id="IPR018306">
    <property type="entry name" value="Phage_T5_Orf172_DNA-bd"/>
</dbReference>
<dbReference type="PANTHER" id="PTHR28094">
    <property type="entry name" value="MEIOTICALLY UP-REGULATED GENE 113 PROTEIN"/>
    <property type="match status" value="1"/>
</dbReference>
<dbReference type="PANTHER" id="PTHR28094:SF1">
    <property type="entry name" value="MEIOTICALLY UP-REGULATED GENE 113 PROTEIN"/>
    <property type="match status" value="1"/>
</dbReference>
<dbReference type="InterPro" id="IPR053006">
    <property type="entry name" value="Meiosis_regulatory"/>
</dbReference>
<keyword evidence="4" id="KW-1185">Reference proteome</keyword>
<feature type="compositionally biased region" description="Low complexity" evidence="1">
    <location>
        <begin position="187"/>
        <end position="202"/>
    </location>
</feature>